<sequence length="229" mass="26121">MKIDGECPIELIGSCRNKVQVYRSVRMPQLHTSLHFHLTPIVMINGSSRRDLLLNSQNFCRSIPAWAENPSLSRLCYRRLWGSRNRRALILDAFSSYPLRTWLPSVYRGHDNWYTRGVSPHTWSYDFAETCVFGKQSPGPVTGYFAEFLRESCLAPLGILYLPTCVGFGYRYPFVEGRSSFSWEYGMGYFSAVAPGTRTLARGIFSTPSYPEKAGSPYVLEPITIFRLT</sequence>
<organism evidence="1 2">
    <name type="scientific">Centaurea solstitialis</name>
    <name type="common">yellow star-thistle</name>
    <dbReference type="NCBI Taxonomy" id="347529"/>
    <lineage>
        <taxon>Eukaryota</taxon>
        <taxon>Viridiplantae</taxon>
        <taxon>Streptophyta</taxon>
        <taxon>Embryophyta</taxon>
        <taxon>Tracheophyta</taxon>
        <taxon>Spermatophyta</taxon>
        <taxon>Magnoliopsida</taxon>
        <taxon>eudicotyledons</taxon>
        <taxon>Gunneridae</taxon>
        <taxon>Pentapetalae</taxon>
        <taxon>asterids</taxon>
        <taxon>campanulids</taxon>
        <taxon>Asterales</taxon>
        <taxon>Asteraceae</taxon>
        <taxon>Carduoideae</taxon>
        <taxon>Cardueae</taxon>
        <taxon>Centaureinae</taxon>
        <taxon>Centaurea</taxon>
    </lineage>
</organism>
<accession>A0AA38SLW6</accession>
<gene>
    <name evidence="1" type="ORF">OSB04_un001369</name>
</gene>
<dbReference type="AlphaFoldDB" id="A0AA38SLW6"/>
<comment type="caution">
    <text evidence="1">The sequence shown here is derived from an EMBL/GenBank/DDBJ whole genome shotgun (WGS) entry which is preliminary data.</text>
</comment>
<protein>
    <recommendedName>
        <fullName evidence="3">Metallocarboxypeptidase inhibitor</fullName>
    </recommendedName>
</protein>
<proteinExistence type="predicted"/>
<keyword evidence="2" id="KW-1185">Reference proteome</keyword>
<evidence type="ECO:0000313" key="1">
    <source>
        <dbReference type="EMBL" id="KAJ9535497.1"/>
    </source>
</evidence>
<dbReference type="EMBL" id="JARYMX010000224">
    <property type="protein sequence ID" value="KAJ9535497.1"/>
    <property type="molecule type" value="Genomic_DNA"/>
</dbReference>
<evidence type="ECO:0008006" key="3">
    <source>
        <dbReference type="Google" id="ProtNLM"/>
    </source>
</evidence>
<dbReference type="Proteomes" id="UP001172457">
    <property type="component" value="Unassembled WGS sequence"/>
</dbReference>
<name>A0AA38SLW6_9ASTR</name>
<reference evidence="1" key="1">
    <citation type="submission" date="2023-03" db="EMBL/GenBank/DDBJ databases">
        <title>Chromosome-scale reference genome and RAD-based genetic map of yellow starthistle (Centaurea solstitialis) reveal putative structural variation and QTLs associated with invader traits.</title>
        <authorList>
            <person name="Reatini B."/>
            <person name="Cang F.A."/>
            <person name="Jiang Q."/>
            <person name="Mckibben M.T.W."/>
            <person name="Barker M.S."/>
            <person name="Rieseberg L.H."/>
            <person name="Dlugosch K.M."/>
        </authorList>
    </citation>
    <scope>NUCLEOTIDE SEQUENCE</scope>
    <source>
        <strain evidence="1">CAN-66</strain>
        <tissue evidence="1">Leaf</tissue>
    </source>
</reference>
<evidence type="ECO:0000313" key="2">
    <source>
        <dbReference type="Proteomes" id="UP001172457"/>
    </source>
</evidence>